<sequence length="413" mass="46100">MFNCVNFSKIVIAIQCSVKKYHWGKKGSNSVIARIIEKQNPDYNVDQNTAYAELWMGTHPSGPALLAETNDPLSTLLHKSPELIGTPTMTKKYGETIPFLFKVLSIEQPLSIQSHPDKELAKQLHAINPENYPDDNHKPEMAIAVSDFGALLSFRPLDEIKNNLLQYPELKAVIGESASSVLLQTSPAQAKGALQTCFTVLMNSSQQVIEQNLKSLHQRLNSPKDQSDSTLKKVFNKLYDFYPNDIGCFSLFFMNYMEMKPLDAIFLPPNEPHAYLYGDCIECMACSDNVVRAGLTPKFKDVHTLCSSLTYESKNIQNLVLKPTVVDENVSIYEPPVEEFAVECIKVPKNRSYTISGKPSASFLIVIDGYGTAENSLNLYPGFVSFIPASTTSTINIVNDDLLMFRSFCPINE</sequence>
<evidence type="ECO:0000256" key="10">
    <source>
        <dbReference type="RuleBase" id="RU000611"/>
    </source>
</evidence>
<reference evidence="16 17" key="1">
    <citation type="journal article" date="2018" name="Gigascience">
        <title>Genomes of trombidid mites reveal novel predicted allergens and laterally-transferred genes associated with secondary metabolism.</title>
        <authorList>
            <person name="Dong X."/>
            <person name="Chaisiri K."/>
            <person name="Xia D."/>
            <person name="Armstrong S.D."/>
            <person name="Fang Y."/>
            <person name="Donnelly M.J."/>
            <person name="Kadowaki T."/>
            <person name="McGarry J.W."/>
            <person name="Darby A.C."/>
            <person name="Makepeace B.L."/>
        </authorList>
    </citation>
    <scope>NUCLEOTIDE SEQUENCE [LARGE SCALE GENOMIC DNA]</scope>
    <source>
        <strain evidence="16">UoL-UT</strain>
    </source>
</reference>
<dbReference type="PROSITE" id="PS00965">
    <property type="entry name" value="PMI_I_1"/>
    <property type="match status" value="1"/>
</dbReference>
<feature type="binding site" evidence="9">
    <location>
        <position position="115"/>
    </location>
    <ligand>
        <name>Zn(2+)</name>
        <dbReference type="ChEBI" id="CHEBI:29105"/>
    </ligand>
</feature>
<comment type="cofactor">
    <cofactor evidence="9 10">
        <name>Zn(2+)</name>
        <dbReference type="ChEBI" id="CHEBI:29105"/>
    </cofactor>
    <text evidence="9 10">Binds 1 zinc ion per subunit.</text>
</comment>
<keyword evidence="7 10" id="KW-0413">Isomerase</keyword>
<dbReference type="PROSITE" id="PS00966">
    <property type="entry name" value="PMI_I_2"/>
    <property type="match status" value="1"/>
</dbReference>
<comment type="catalytic activity">
    <reaction evidence="1 10">
        <text>D-mannose 6-phosphate = D-fructose 6-phosphate</text>
        <dbReference type="Rhea" id="RHEA:12356"/>
        <dbReference type="ChEBI" id="CHEBI:58735"/>
        <dbReference type="ChEBI" id="CHEBI:61527"/>
        <dbReference type="EC" id="5.3.1.8"/>
    </reaction>
</comment>
<evidence type="ECO:0000256" key="7">
    <source>
        <dbReference type="ARBA" id="ARBA00023235"/>
    </source>
</evidence>
<dbReference type="Pfam" id="PF20511">
    <property type="entry name" value="PMI_typeI_cat"/>
    <property type="match status" value="1"/>
</dbReference>
<comment type="similarity">
    <text evidence="3 11">Belongs to the mannose-6-phosphate isomerase type 1 family.</text>
</comment>
<dbReference type="Gene3D" id="2.60.120.10">
    <property type="entry name" value="Jelly Rolls"/>
    <property type="match status" value="2"/>
</dbReference>
<dbReference type="AlphaFoldDB" id="A0A443SMR1"/>
<dbReference type="InterPro" id="IPR046458">
    <property type="entry name" value="PMI_typeI_hel"/>
</dbReference>
<evidence type="ECO:0000256" key="5">
    <source>
        <dbReference type="ARBA" id="ARBA00022723"/>
    </source>
</evidence>
<feature type="domain" description="Phosphomannose isomerase type I catalytic" evidence="14">
    <location>
        <begin position="13"/>
        <end position="157"/>
    </location>
</feature>
<dbReference type="PANTHER" id="PTHR10309">
    <property type="entry name" value="MANNOSE-6-PHOSPHATE ISOMERASE"/>
    <property type="match status" value="1"/>
</dbReference>
<comment type="caution">
    <text evidence="16">The sequence shown here is derived from an EMBL/GenBank/DDBJ whole genome shotgun (WGS) entry which is preliminary data.</text>
</comment>
<dbReference type="STRING" id="299467.A0A443SMR1"/>
<dbReference type="Pfam" id="PF01238">
    <property type="entry name" value="PMI_typeI_C"/>
    <property type="match status" value="1"/>
</dbReference>
<feature type="binding site" evidence="9">
    <location>
        <position position="140"/>
    </location>
    <ligand>
        <name>Zn(2+)</name>
        <dbReference type="ChEBI" id="CHEBI:29105"/>
    </ligand>
</feature>
<dbReference type="PANTHER" id="PTHR10309:SF0">
    <property type="entry name" value="MANNOSE-6-PHOSPHATE ISOMERASE"/>
    <property type="match status" value="1"/>
</dbReference>
<feature type="binding site" evidence="9">
    <location>
        <position position="273"/>
    </location>
    <ligand>
        <name>Zn(2+)</name>
        <dbReference type="ChEBI" id="CHEBI:29105"/>
    </ligand>
</feature>
<evidence type="ECO:0000256" key="6">
    <source>
        <dbReference type="ARBA" id="ARBA00022833"/>
    </source>
</evidence>
<keyword evidence="5 9" id="KW-0479">Metal-binding</keyword>
<dbReference type="SUPFAM" id="SSF51182">
    <property type="entry name" value="RmlC-like cupins"/>
    <property type="match status" value="1"/>
</dbReference>
<dbReference type="InterPro" id="IPR046457">
    <property type="entry name" value="PMI_typeI_cat"/>
</dbReference>
<feature type="domain" description="Phosphomannose isomerase type I helical insertion" evidence="15">
    <location>
        <begin position="184"/>
        <end position="254"/>
    </location>
</feature>
<name>A0A443SMR1_9ACAR</name>
<evidence type="ECO:0000259" key="14">
    <source>
        <dbReference type="Pfam" id="PF20511"/>
    </source>
</evidence>
<dbReference type="InterPro" id="IPR014710">
    <property type="entry name" value="RmlC-like_jellyroll"/>
</dbReference>
<dbReference type="FunFam" id="2.60.120.10:FF:000044">
    <property type="entry name" value="Mannose-6-phosphate isomerase"/>
    <property type="match status" value="1"/>
</dbReference>
<evidence type="ECO:0000313" key="16">
    <source>
        <dbReference type="EMBL" id="RWS28817.1"/>
    </source>
</evidence>
<evidence type="ECO:0000256" key="11">
    <source>
        <dbReference type="RuleBase" id="RU004189"/>
    </source>
</evidence>
<dbReference type="EMBL" id="NCKV01001199">
    <property type="protein sequence ID" value="RWS28817.1"/>
    <property type="molecule type" value="Genomic_DNA"/>
</dbReference>
<dbReference type="NCBIfam" id="TIGR00218">
    <property type="entry name" value="manA"/>
    <property type="match status" value="1"/>
</dbReference>
<evidence type="ECO:0000256" key="1">
    <source>
        <dbReference type="ARBA" id="ARBA00000757"/>
    </source>
</evidence>
<dbReference type="Proteomes" id="UP000288716">
    <property type="component" value="Unassembled WGS sequence"/>
</dbReference>
<feature type="domain" description="Phosphomannose isomerase type I C-terminal" evidence="13">
    <location>
        <begin position="332"/>
        <end position="372"/>
    </location>
</feature>
<dbReference type="GO" id="GO:0005829">
    <property type="term" value="C:cytosol"/>
    <property type="evidence" value="ECO:0007669"/>
    <property type="project" value="TreeGrafter"/>
</dbReference>
<dbReference type="GO" id="GO:0005975">
    <property type="term" value="P:carbohydrate metabolic process"/>
    <property type="evidence" value="ECO:0007669"/>
    <property type="project" value="InterPro"/>
</dbReference>
<feature type="binding site" evidence="9">
    <location>
        <position position="113"/>
    </location>
    <ligand>
        <name>Zn(2+)</name>
        <dbReference type="ChEBI" id="CHEBI:29105"/>
    </ligand>
</feature>
<comment type="pathway">
    <text evidence="2 12">Nucleotide-sugar biosynthesis; GDP-alpha-D-mannose biosynthesis; alpha-D-mannose 1-phosphate from D-fructose 6-phosphate: step 1/2.</text>
</comment>
<dbReference type="InterPro" id="IPR016305">
    <property type="entry name" value="Mannose-6-P_Isomerase"/>
</dbReference>
<evidence type="ECO:0000256" key="12">
    <source>
        <dbReference type="RuleBase" id="RU004248"/>
    </source>
</evidence>
<dbReference type="PRINTS" id="PR00714">
    <property type="entry name" value="MAN6PISMRASE"/>
</dbReference>
<dbReference type="GO" id="GO:0009298">
    <property type="term" value="P:GDP-mannose biosynthetic process"/>
    <property type="evidence" value="ECO:0007669"/>
    <property type="project" value="UniProtKB-UniPathway"/>
</dbReference>
<dbReference type="GO" id="GO:0004476">
    <property type="term" value="F:mannose-6-phosphate isomerase activity"/>
    <property type="evidence" value="ECO:0007669"/>
    <property type="project" value="UniProtKB-EC"/>
</dbReference>
<evidence type="ECO:0000256" key="3">
    <source>
        <dbReference type="ARBA" id="ARBA00010772"/>
    </source>
</evidence>
<dbReference type="CDD" id="cd07011">
    <property type="entry name" value="cupin_PMI_type_I_N"/>
    <property type="match status" value="1"/>
</dbReference>
<dbReference type="PIRSF" id="PIRSF001480">
    <property type="entry name" value="Mannose-6-phosphate_isomerase"/>
    <property type="match status" value="1"/>
</dbReference>
<evidence type="ECO:0000256" key="9">
    <source>
        <dbReference type="PIRSR" id="PIRSR001480-2"/>
    </source>
</evidence>
<evidence type="ECO:0000256" key="2">
    <source>
        <dbReference type="ARBA" id="ARBA00004666"/>
    </source>
</evidence>
<evidence type="ECO:0000256" key="8">
    <source>
        <dbReference type="PIRSR" id="PIRSR001480-1"/>
    </source>
</evidence>
<accession>A0A443SMR1</accession>
<dbReference type="OrthoDB" id="6605218at2759"/>
<protein>
    <recommendedName>
        <fullName evidence="4 10">Mannose-6-phosphate isomerase</fullName>
        <ecNumber evidence="4 10">5.3.1.8</ecNumber>
    </recommendedName>
</protein>
<dbReference type="GO" id="GO:0008270">
    <property type="term" value="F:zinc ion binding"/>
    <property type="evidence" value="ECO:0007669"/>
    <property type="project" value="InterPro"/>
</dbReference>
<evidence type="ECO:0000313" key="17">
    <source>
        <dbReference type="Proteomes" id="UP000288716"/>
    </source>
</evidence>
<evidence type="ECO:0000259" key="13">
    <source>
        <dbReference type="Pfam" id="PF01238"/>
    </source>
</evidence>
<evidence type="ECO:0000259" key="15">
    <source>
        <dbReference type="Pfam" id="PF20512"/>
    </source>
</evidence>
<organism evidence="16 17">
    <name type="scientific">Leptotrombidium deliense</name>
    <dbReference type="NCBI Taxonomy" id="299467"/>
    <lineage>
        <taxon>Eukaryota</taxon>
        <taxon>Metazoa</taxon>
        <taxon>Ecdysozoa</taxon>
        <taxon>Arthropoda</taxon>
        <taxon>Chelicerata</taxon>
        <taxon>Arachnida</taxon>
        <taxon>Acari</taxon>
        <taxon>Acariformes</taxon>
        <taxon>Trombidiformes</taxon>
        <taxon>Prostigmata</taxon>
        <taxon>Anystina</taxon>
        <taxon>Parasitengona</taxon>
        <taxon>Trombiculoidea</taxon>
        <taxon>Trombiculidae</taxon>
        <taxon>Leptotrombidium</taxon>
    </lineage>
</organism>
<proteinExistence type="inferred from homology"/>
<dbReference type="Pfam" id="PF20512">
    <property type="entry name" value="PMI_typeI_hel"/>
    <property type="match status" value="1"/>
</dbReference>
<dbReference type="UniPathway" id="UPA00126">
    <property type="reaction ID" value="UER00423"/>
</dbReference>
<dbReference type="InterPro" id="IPR018050">
    <property type="entry name" value="Pmannose_isomerase-type1_CS"/>
</dbReference>
<dbReference type="InterPro" id="IPR046456">
    <property type="entry name" value="PMI_typeI_C"/>
</dbReference>
<keyword evidence="17" id="KW-1185">Reference proteome</keyword>
<keyword evidence="6 9" id="KW-0862">Zinc</keyword>
<evidence type="ECO:0000256" key="4">
    <source>
        <dbReference type="ARBA" id="ARBA00011956"/>
    </source>
</evidence>
<feature type="active site" evidence="8">
    <location>
        <position position="292"/>
    </location>
</feature>
<dbReference type="EC" id="5.3.1.8" evidence="4 10"/>
<dbReference type="Gene3D" id="1.10.441.10">
    <property type="entry name" value="Phosphomannose Isomerase, domain 2"/>
    <property type="match status" value="1"/>
</dbReference>
<dbReference type="InterPro" id="IPR011051">
    <property type="entry name" value="RmlC_Cupin_sf"/>
</dbReference>
<dbReference type="InterPro" id="IPR001250">
    <property type="entry name" value="Man6P_Isoase-1"/>
</dbReference>
<gene>
    <name evidence="16" type="ORF">B4U80_02480</name>
</gene>
<dbReference type="VEuPathDB" id="VectorBase:LDEU003224"/>